<dbReference type="Pfam" id="PF03932">
    <property type="entry name" value="CutC"/>
    <property type="match status" value="1"/>
</dbReference>
<reference evidence="3 4" key="1">
    <citation type="submission" date="2016-01" db="EMBL/GenBank/DDBJ databases">
        <title>Draft genome sequences of Microbacterium laevaniformans LCDC 91-0039 and the type strain of Microbacterium hominis LCDC 84-209.</title>
        <authorList>
            <person name="Bernier A.-M."/>
            <person name="Bernard K."/>
        </authorList>
    </citation>
    <scope>NUCLEOTIDE SEQUENCE [LARGE SCALE GENOMIC DNA]</scope>
    <source>
        <strain evidence="3 4">LCDC 91-0039</strain>
    </source>
</reference>
<comment type="caution">
    <text evidence="3">The sequence shown here is derived from an EMBL/GenBank/DDBJ whole genome shotgun (WGS) entry which is preliminary data.</text>
</comment>
<name>A0A150H6T8_9MICO</name>
<dbReference type="PANTHER" id="PTHR12598">
    <property type="entry name" value="COPPER HOMEOSTASIS PROTEIN CUTC"/>
    <property type="match status" value="1"/>
</dbReference>
<proteinExistence type="inferred from homology"/>
<evidence type="ECO:0000313" key="4">
    <source>
        <dbReference type="Proteomes" id="UP000075357"/>
    </source>
</evidence>
<sequence length="157" mass="15362">MAAGAAGVVVGALTDDGHVDAQALRRWRDAAGDGTLVFHRAIDAVPSPLAVFDELAAIGVDRVLTSGGAARSVDGADILRRLVAADTGIEIMAGGDIRVGDIARIVAVGVDAVHLSARAVTGLDAPSGPGGGAGGHDATDPVVVAAAAAAVRSTLSE</sequence>
<organism evidence="3 4">
    <name type="scientific">Microbacterium laevaniformans</name>
    <dbReference type="NCBI Taxonomy" id="36807"/>
    <lineage>
        <taxon>Bacteria</taxon>
        <taxon>Bacillati</taxon>
        <taxon>Actinomycetota</taxon>
        <taxon>Actinomycetes</taxon>
        <taxon>Micrococcales</taxon>
        <taxon>Microbacteriaceae</taxon>
        <taxon>Microbacterium</taxon>
    </lineage>
</organism>
<dbReference type="EMBL" id="LRAD01000056">
    <property type="protein sequence ID" value="KXZ57771.1"/>
    <property type="molecule type" value="Genomic_DNA"/>
</dbReference>
<evidence type="ECO:0000256" key="1">
    <source>
        <dbReference type="ARBA" id="ARBA00007768"/>
    </source>
</evidence>
<keyword evidence="4" id="KW-1185">Reference proteome</keyword>
<dbReference type="PATRIC" id="fig|36807.3.peg.2599"/>
<gene>
    <name evidence="3" type="primary">cutC_2</name>
    <name evidence="3" type="ORF">Mlaev_02554</name>
</gene>
<dbReference type="Proteomes" id="UP000075357">
    <property type="component" value="Unassembled WGS sequence"/>
</dbReference>
<evidence type="ECO:0000256" key="2">
    <source>
        <dbReference type="ARBA" id="ARBA00019014"/>
    </source>
</evidence>
<accession>A0A150H6T8</accession>
<dbReference type="SUPFAM" id="SSF110395">
    <property type="entry name" value="CutC-like"/>
    <property type="match status" value="1"/>
</dbReference>
<dbReference type="Gene3D" id="3.20.20.380">
    <property type="entry name" value="Copper homeostasis (CutC) domain"/>
    <property type="match status" value="1"/>
</dbReference>
<evidence type="ECO:0000313" key="3">
    <source>
        <dbReference type="EMBL" id="KXZ57771.1"/>
    </source>
</evidence>
<dbReference type="InterPro" id="IPR005627">
    <property type="entry name" value="CutC-like"/>
</dbReference>
<dbReference type="AlphaFoldDB" id="A0A150H6T8"/>
<dbReference type="STRING" id="36807.Mlaev_02554"/>
<dbReference type="InterPro" id="IPR036822">
    <property type="entry name" value="CutC-like_dom_sf"/>
</dbReference>
<dbReference type="PANTHER" id="PTHR12598:SF0">
    <property type="entry name" value="COPPER HOMEOSTASIS PROTEIN CUTC HOMOLOG"/>
    <property type="match status" value="1"/>
</dbReference>
<comment type="similarity">
    <text evidence="1">Belongs to the CutC family.</text>
</comment>
<protein>
    <recommendedName>
        <fullName evidence="2">Copper homeostasis protein cutC homolog</fullName>
    </recommendedName>
</protein>
<dbReference type="GO" id="GO:0005507">
    <property type="term" value="F:copper ion binding"/>
    <property type="evidence" value="ECO:0007669"/>
    <property type="project" value="TreeGrafter"/>
</dbReference>